<dbReference type="WBParaSite" id="SMUV_0000223501-mRNA-1">
    <property type="protein sequence ID" value="SMUV_0000223501-mRNA-1"/>
    <property type="gene ID" value="SMUV_0000223501"/>
</dbReference>
<feature type="compositionally biased region" description="Polar residues" evidence="1">
    <location>
        <begin position="42"/>
        <end position="64"/>
    </location>
</feature>
<evidence type="ECO:0000313" key="2">
    <source>
        <dbReference type="Proteomes" id="UP000046393"/>
    </source>
</evidence>
<feature type="region of interest" description="Disordered" evidence="1">
    <location>
        <begin position="569"/>
        <end position="626"/>
    </location>
</feature>
<feature type="region of interest" description="Disordered" evidence="1">
    <location>
        <begin position="862"/>
        <end position="890"/>
    </location>
</feature>
<feature type="region of interest" description="Disordered" evidence="1">
    <location>
        <begin position="170"/>
        <end position="212"/>
    </location>
</feature>
<organism evidence="2 3">
    <name type="scientific">Syphacia muris</name>
    <dbReference type="NCBI Taxonomy" id="451379"/>
    <lineage>
        <taxon>Eukaryota</taxon>
        <taxon>Metazoa</taxon>
        <taxon>Ecdysozoa</taxon>
        <taxon>Nematoda</taxon>
        <taxon>Chromadorea</taxon>
        <taxon>Rhabditida</taxon>
        <taxon>Spirurina</taxon>
        <taxon>Oxyuridomorpha</taxon>
        <taxon>Oxyuroidea</taxon>
        <taxon>Oxyuridae</taxon>
        <taxon>Syphacia</taxon>
    </lineage>
</organism>
<dbReference type="Proteomes" id="UP000046393">
    <property type="component" value="Unplaced"/>
</dbReference>
<feature type="compositionally biased region" description="Polar residues" evidence="1">
    <location>
        <begin position="870"/>
        <end position="890"/>
    </location>
</feature>
<accession>A0A0N5ADI2</accession>
<feature type="compositionally biased region" description="Polar residues" evidence="1">
    <location>
        <begin position="584"/>
        <end position="595"/>
    </location>
</feature>
<feature type="compositionally biased region" description="Polar residues" evidence="1">
    <location>
        <begin position="376"/>
        <end position="385"/>
    </location>
</feature>
<feature type="region of interest" description="Disordered" evidence="1">
    <location>
        <begin position="348"/>
        <end position="367"/>
    </location>
</feature>
<feature type="compositionally biased region" description="Low complexity" evidence="1">
    <location>
        <begin position="279"/>
        <end position="297"/>
    </location>
</feature>
<feature type="region of interest" description="Disordered" evidence="1">
    <location>
        <begin position="112"/>
        <end position="139"/>
    </location>
</feature>
<name>A0A0N5ADI2_9BILA</name>
<dbReference type="STRING" id="451379.A0A0N5ADI2"/>
<feature type="region of interest" description="Disordered" evidence="1">
    <location>
        <begin position="801"/>
        <end position="845"/>
    </location>
</feature>
<keyword evidence="2" id="KW-1185">Reference proteome</keyword>
<proteinExistence type="predicted"/>
<feature type="compositionally biased region" description="Low complexity" evidence="1">
    <location>
        <begin position="570"/>
        <end position="583"/>
    </location>
</feature>
<feature type="region of interest" description="Disordered" evidence="1">
    <location>
        <begin position="233"/>
        <end position="257"/>
    </location>
</feature>
<feature type="compositionally biased region" description="Polar residues" evidence="1">
    <location>
        <begin position="817"/>
        <end position="829"/>
    </location>
</feature>
<protein>
    <submittedName>
        <fullName evidence="3">Serine-rich adhesin for platelets-like</fullName>
    </submittedName>
</protein>
<evidence type="ECO:0000256" key="1">
    <source>
        <dbReference type="SAM" id="MobiDB-lite"/>
    </source>
</evidence>
<dbReference type="AlphaFoldDB" id="A0A0N5ADI2"/>
<feature type="region of interest" description="Disordered" evidence="1">
    <location>
        <begin position="376"/>
        <end position="401"/>
    </location>
</feature>
<feature type="compositionally biased region" description="Low complexity" evidence="1">
    <location>
        <begin position="325"/>
        <end position="343"/>
    </location>
</feature>
<feature type="compositionally biased region" description="Polar residues" evidence="1">
    <location>
        <begin position="725"/>
        <end position="787"/>
    </location>
</feature>
<reference evidence="3" key="1">
    <citation type="submission" date="2017-02" db="UniProtKB">
        <authorList>
            <consortium name="WormBaseParasite"/>
        </authorList>
    </citation>
    <scope>IDENTIFICATION</scope>
</reference>
<evidence type="ECO:0000313" key="3">
    <source>
        <dbReference type="WBParaSite" id="SMUV_0000223501-mRNA-1"/>
    </source>
</evidence>
<feature type="region of interest" description="Disordered" evidence="1">
    <location>
        <begin position="42"/>
        <end position="65"/>
    </location>
</feature>
<sequence length="1057" mass="113224">MNESDVIKISGAKRKHNFQVTSANGQALNAQPNSTNELTKTLETSTVIPKTTNNTSPVNSNANSSDKKYDIKTFFDIFEELFNIEENTNLTKKPATTTEKLKYDNLTTANKQLSGNASTKGSLLQKTSTSKSQLPSSDNATTVGGLLQSSSTWKIQLSSSENATTKVSLLQKTSTSRSQIPSSDNASTKGSLLQKTSTSKSQLPSSDNATTVGGLLQSSSTWKIQLSSSENATTKGSLLQKTSTSKSQLPSSDNATTVGGLLQSSSTWKIQLSSSENASTKGSLLQKTSTSKSQLSSPDNASTKGSLLQKTSTSKSQIPSSDNATTKSSLLQKTSTSKSQLSSPYNATISENFSQGNSTSESQLPSVDNATTEGINAVQWSSTPRESLFVGNGTSKDEQPCTDNLTLMDEKFTMDSVTSEDDWILSDKGTGEGQGHTILGNRNSSLNDVTLESKAFPLDGGTFEPSVAPDNCTDLACMMETVGNSEDSNSTGSAVTNFAFDTLIEITDSQLSNSSMNDTTATGMLDQTESSYNGTFDSYTTSSNTSIINQYGVTEEVGMFAGDKNDSQETHFFSSTHSSLKSSGEYTTIGTNVKPSTGGGGKHSNEKSTQVDYSAEDDDKSKNSEEIQFPGEGVLVMTDVTTERSSIIENSLNFGSDRLTTRSNSKNSSLNAIKTSAGVAADNLTLKTTVAATGKISLPVNAVGTSRVMRQTTEVNNIDPLLPSQPMNVTATPQASKHSSALNNLLPSTPNSKTHTQLNDKISSQKLPTLSSSHGKQNAAHSSSSTVYMSNNKLSTRSTFAQKSSIKSDNNDIHKPISTTAKRSPSGQEIANGKDVAAASQTPKNVVSNRVSDQLLLTLTLEPGIHGNKTKNSPATSTKKQPQTTNVNSNQNIKHSTAALIHKITTNSIVKKLTSNFGHWNDNSFWASTECLHGCSYPKLTFPHFWRSSSHDLSAELEWPRPKPTHRPIHIAPSTQLPSHPDESENYCPQINIDMTFSNRPLKNDSVLRGNKLPGTQIIHVCASNYVFKSSLQPVNLYVCQKNGKWSGLMDNEQCIG</sequence>
<feature type="region of interest" description="Disordered" evidence="1">
    <location>
        <begin position="279"/>
        <end position="343"/>
    </location>
</feature>
<feature type="compositionally biased region" description="Polar residues" evidence="1">
    <location>
        <begin position="298"/>
        <end position="324"/>
    </location>
</feature>
<feature type="region of interest" description="Disordered" evidence="1">
    <location>
        <begin position="718"/>
        <end position="787"/>
    </location>
</feature>